<dbReference type="RefSeq" id="WP_158280565.1">
    <property type="nucleotide sequence ID" value="NZ_CP074378.1"/>
</dbReference>
<accession>A0ABY6H941</accession>
<dbReference type="EMBL" id="CP107523">
    <property type="protein sequence ID" value="UYN57891.1"/>
    <property type="molecule type" value="Genomic_DNA"/>
</dbReference>
<dbReference type="Gene3D" id="3.90.1150.10">
    <property type="entry name" value="Aspartate Aminotransferase, domain 1"/>
    <property type="match status" value="1"/>
</dbReference>
<reference evidence="1" key="1">
    <citation type="submission" date="2022-10" db="EMBL/GenBank/DDBJ databases">
        <title>Comparative genomic analysis and in-vitro probiotic properties of the potential probiotic L. chiayiensis AACE 3.</title>
        <authorList>
            <person name="Kang X."/>
        </authorList>
    </citation>
    <scope>NUCLEOTIDE SEQUENCE</scope>
    <source>
        <strain evidence="1">AACE 3</strain>
    </source>
</reference>
<keyword evidence="2" id="KW-1185">Reference proteome</keyword>
<sequence length="55" mass="6172">MTLLRYFVANGEGFVRLNIGMPRPLLKEALDRILATYAKWPLTEKAQAAPTPAEK</sequence>
<dbReference type="Proteomes" id="UP001164790">
    <property type="component" value="Chromosome"/>
</dbReference>
<gene>
    <name evidence="1" type="ORF">OFW50_01410</name>
</gene>
<name>A0ABY6H941_9LACO</name>
<protein>
    <submittedName>
        <fullName evidence="1">Uncharacterized protein</fullName>
    </submittedName>
</protein>
<proteinExistence type="predicted"/>
<evidence type="ECO:0000313" key="2">
    <source>
        <dbReference type="Proteomes" id="UP001164790"/>
    </source>
</evidence>
<dbReference type="InterPro" id="IPR015422">
    <property type="entry name" value="PyrdxlP-dep_Trfase_small"/>
</dbReference>
<organism evidence="1 2">
    <name type="scientific">Lacticaseibacillus chiayiensis</name>
    <dbReference type="NCBI Taxonomy" id="2100821"/>
    <lineage>
        <taxon>Bacteria</taxon>
        <taxon>Bacillati</taxon>
        <taxon>Bacillota</taxon>
        <taxon>Bacilli</taxon>
        <taxon>Lactobacillales</taxon>
        <taxon>Lactobacillaceae</taxon>
        <taxon>Lacticaseibacillus</taxon>
    </lineage>
</organism>
<evidence type="ECO:0000313" key="1">
    <source>
        <dbReference type="EMBL" id="UYN57891.1"/>
    </source>
</evidence>